<dbReference type="GeneID" id="20208340"/>
<keyword evidence="4 7" id="KW-0472">Membrane</keyword>
<dbReference type="InterPro" id="IPR008952">
    <property type="entry name" value="Tetraspanin_EC2_sf"/>
</dbReference>
<dbReference type="Gene3D" id="1.10.1450.10">
    <property type="entry name" value="Tetraspanin"/>
    <property type="match status" value="1"/>
</dbReference>
<keyword evidence="2 7" id="KW-0812">Transmembrane</keyword>
<reference evidence="10" key="1">
    <citation type="submission" date="2012-12" db="EMBL/GenBank/DDBJ databases">
        <authorList>
            <person name="Hellsten U."/>
            <person name="Grimwood J."/>
            <person name="Chapman J.A."/>
            <person name="Shapiro H."/>
            <person name="Aerts A."/>
            <person name="Otillar R.P."/>
            <person name="Terry A.Y."/>
            <person name="Boore J.L."/>
            <person name="Simakov O."/>
            <person name="Marletaz F."/>
            <person name="Cho S.-J."/>
            <person name="Edsinger-Gonzales E."/>
            <person name="Havlak P."/>
            <person name="Kuo D.-H."/>
            <person name="Larsson T."/>
            <person name="Lv J."/>
            <person name="Arendt D."/>
            <person name="Savage R."/>
            <person name="Osoegawa K."/>
            <person name="de Jong P."/>
            <person name="Lindberg D.R."/>
            <person name="Seaver E.C."/>
            <person name="Weisblat D.A."/>
            <person name="Putnam N.H."/>
            <person name="Grigoriev I.V."/>
            <person name="Rokhsar D.S."/>
        </authorList>
    </citation>
    <scope>NUCLEOTIDE SEQUENCE</scope>
</reference>
<dbReference type="Proteomes" id="UP000015101">
    <property type="component" value="Unassembled WGS sequence"/>
</dbReference>
<dbReference type="SUPFAM" id="SSF48652">
    <property type="entry name" value="Tetraspanin"/>
    <property type="match status" value="1"/>
</dbReference>
<comment type="subcellular location">
    <subcellularLocation>
        <location evidence="1">Membrane</location>
        <topology evidence="1">Multi-pass membrane protein</topology>
    </subcellularLocation>
</comment>
<feature type="region of interest" description="Disordered" evidence="6">
    <location>
        <begin position="1"/>
        <end position="27"/>
    </location>
</feature>
<accession>T1FHP1</accession>
<evidence type="ECO:0008006" key="11">
    <source>
        <dbReference type="Google" id="ProtNLM"/>
    </source>
</evidence>
<dbReference type="HOGENOM" id="CLU_475920_0_0_1"/>
<evidence type="ECO:0000313" key="10">
    <source>
        <dbReference type="Proteomes" id="UP000015101"/>
    </source>
</evidence>
<proteinExistence type="predicted"/>
<dbReference type="InterPro" id="IPR018499">
    <property type="entry name" value="Tetraspanin/Peripherin"/>
</dbReference>
<dbReference type="KEGG" id="hro:HELRODRAFT_182059"/>
<keyword evidence="3 7" id="KW-1133">Transmembrane helix</keyword>
<dbReference type="RefSeq" id="XP_009030062.1">
    <property type="nucleotide sequence ID" value="XM_009031814.1"/>
</dbReference>
<dbReference type="CTD" id="20208340"/>
<dbReference type="GO" id="GO:0005886">
    <property type="term" value="C:plasma membrane"/>
    <property type="evidence" value="ECO:0000318"/>
    <property type="project" value="GO_Central"/>
</dbReference>
<dbReference type="EnsemblMetazoa" id="HelroT182059">
    <property type="protein sequence ID" value="HelroP182059"/>
    <property type="gene ID" value="HelroG182059"/>
</dbReference>
<dbReference type="InParanoid" id="T1FHP1"/>
<evidence type="ECO:0000313" key="9">
    <source>
        <dbReference type="EnsemblMetazoa" id="HelroP182059"/>
    </source>
</evidence>
<protein>
    <recommendedName>
        <fullName evidence="11">Tetraspanin</fullName>
    </recommendedName>
</protein>
<dbReference type="EMBL" id="KB097694">
    <property type="protein sequence ID" value="ESN91880.1"/>
    <property type="molecule type" value="Genomic_DNA"/>
</dbReference>
<evidence type="ECO:0000256" key="7">
    <source>
        <dbReference type="SAM" id="Phobius"/>
    </source>
</evidence>
<gene>
    <name evidence="9" type="primary">20208340</name>
    <name evidence="8" type="ORF">HELRODRAFT_182059</name>
</gene>
<reference evidence="8 10" key="2">
    <citation type="journal article" date="2013" name="Nature">
        <title>Insights into bilaterian evolution from three spiralian genomes.</title>
        <authorList>
            <person name="Simakov O."/>
            <person name="Marletaz F."/>
            <person name="Cho S.J."/>
            <person name="Edsinger-Gonzales E."/>
            <person name="Havlak P."/>
            <person name="Hellsten U."/>
            <person name="Kuo D.H."/>
            <person name="Larsson T."/>
            <person name="Lv J."/>
            <person name="Arendt D."/>
            <person name="Savage R."/>
            <person name="Osoegawa K."/>
            <person name="de Jong P."/>
            <person name="Grimwood J."/>
            <person name="Chapman J.A."/>
            <person name="Shapiro H."/>
            <person name="Aerts A."/>
            <person name="Otillar R.P."/>
            <person name="Terry A.Y."/>
            <person name="Boore J.L."/>
            <person name="Grigoriev I.V."/>
            <person name="Lindberg D.R."/>
            <person name="Seaver E.C."/>
            <person name="Weisblat D.A."/>
            <person name="Putnam N.H."/>
            <person name="Rokhsar D.S."/>
        </authorList>
    </citation>
    <scope>NUCLEOTIDE SEQUENCE</scope>
</reference>
<feature type="transmembrane region" description="Helical" evidence="7">
    <location>
        <begin position="185"/>
        <end position="204"/>
    </location>
</feature>
<evidence type="ECO:0000256" key="3">
    <source>
        <dbReference type="ARBA" id="ARBA00022989"/>
    </source>
</evidence>
<organism evidence="9 10">
    <name type="scientific">Helobdella robusta</name>
    <name type="common">Californian leech</name>
    <dbReference type="NCBI Taxonomy" id="6412"/>
    <lineage>
        <taxon>Eukaryota</taxon>
        <taxon>Metazoa</taxon>
        <taxon>Spiralia</taxon>
        <taxon>Lophotrochozoa</taxon>
        <taxon>Annelida</taxon>
        <taxon>Clitellata</taxon>
        <taxon>Hirudinea</taxon>
        <taxon>Rhynchobdellida</taxon>
        <taxon>Glossiphoniidae</taxon>
        <taxon>Helobdella</taxon>
    </lineage>
</organism>
<dbReference type="Pfam" id="PF00335">
    <property type="entry name" value="Tetraspanin"/>
    <property type="match status" value="1"/>
</dbReference>
<evidence type="ECO:0000256" key="5">
    <source>
        <dbReference type="SAM" id="Coils"/>
    </source>
</evidence>
<evidence type="ECO:0000256" key="2">
    <source>
        <dbReference type="ARBA" id="ARBA00022692"/>
    </source>
</evidence>
<evidence type="ECO:0000256" key="4">
    <source>
        <dbReference type="ARBA" id="ARBA00023136"/>
    </source>
</evidence>
<sequence>MSSESDNEPTEPTSKAESEPDRKRIVDNNRLTGDARKDLATSVYKFARDPQNRLITVARSDLVLNDGKGIESERKKWLMSLIRAFQPSMNSDEIIFTRWAYLCFWHALETFSGLILLTYIVYFCLTSTSAYLRMFDGYYTGDDLASIGATGFVCMLLSAVEVIASVKLFHATNKLLRRKFLETQMINAVFSMLFVAALATVYILNSMEAEEEMKTTEPYERYINDSDIQSAIDNFQISNKCCGITDFNTWSQIRWTARTIETNYEVPTSCCKSSPCDSRSDVECVIEEKSHFVQAKEEATDDYDKLERELLEHIRATYKKKEELKADHKFNKLDEMEHTKLEKSEKNKKDPFTSVMTGKVDDALKSMSNKNFNRSPHLVGRYGRFGNISRNSNFTRSNFFRHNQYYTPNLDQRYAYNFNKVCNKLKSIRNLKDISQYRLNELNYSTKREKRPTGEKRIFLKSEESSECSTRSGAAKPLTEIFERLLENVRSRKQNIFALLKEVVQNDPVWIRSKALNDFLDIYQTTTKKQQQLLQSELLEQSDNDDDDGDDDDDADRDNGDEAEYTSWYDEIP</sequence>
<evidence type="ECO:0000256" key="1">
    <source>
        <dbReference type="ARBA" id="ARBA00004141"/>
    </source>
</evidence>
<feature type="compositionally biased region" description="Acidic residues" evidence="6">
    <location>
        <begin position="540"/>
        <end position="564"/>
    </location>
</feature>
<dbReference type="EMBL" id="AMQM01007953">
    <property type="status" value="NOT_ANNOTATED_CDS"/>
    <property type="molecule type" value="Genomic_DNA"/>
</dbReference>
<reference evidence="9" key="3">
    <citation type="submission" date="2015-06" db="UniProtKB">
        <authorList>
            <consortium name="EnsemblMetazoa"/>
        </authorList>
    </citation>
    <scope>IDENTIFICATION</scope>
</reference>
<name>T1FHP1_HELRO</name>
<feature type="compositionally biased region" description="Basic and acidic residues" evidence="6">
    <location>
        <begin position="14"/>
        <end position="27"/>
    </location>
</feature>
<dbReference type="AlphaFoldDB" id="T1FHP1"/>
<evidence type="ECO:0000256" key="6">
    <source>
        <dbReference type="SAM" id="MobiDB-lite"/>
    </source>
</evidence>
<feature type="transmembrane region" description="Helical" evidence="7">
    <location>
        <begin position="144"/>
        <end position="164"/>
    </location>
</feature>
<keyword evidence="10" id="KW-1185">Reference proteome</keyword>
<evidence type="ECO:0000313" key="8">
    <source>
        <dbReference type="EMBL" id="ESN91880.1"/>
    </source>
</evidence>
<keyword evidence="5" id="KW-0175">Coiled coil</keyword>
<feature type="coiled-coil region" evidence="5">
    <location>
        <begin position="289"/>
        <end position="316"/>
    </location>
</feature>
<feature type="region of interest" description="Disordered" evidence="6">
    <location>
        <begin position="535"/>
        <end position="573"/>
    </location>
</feature>